<evidence type="ECO:0000313" key="10">
    <source>
        <dbReference type="Proteomes" id="UP000271098"/>
    </source>
</evidence>
<sequence>MTDALIMGQADLENGTLNLEAYTDSVLTYVYFYASLGVVMFFIGLVSMSCLFTLCERQAHEIRKRYFAALLRQEMAWYDKNETGALTNKMSAYVLASFQSHRLTKVKILHPCRFHEKDGVGVKGNPNWNVPGLPVRSYVLAPHLRY</sequence>
<dbReference type="InterPro" id="IPR011527">
    <property type="entry name" value="ABC1_TM_dom"/>
</dbReference>
<reference evidence="9 10" key="2">
    <citation type="submission" date="2018-11" db="EMBL/GenBank/DDBJ databases">
        <authorList>
            <consortium name="Pathogen Informatics"/>
        </authorList>
    </citation>
    <scope>NUCLEOTIDE SEQUENCE [LARGE SCALE GENOMIC DNA]</scope>
</reference>
<feature type="domain" description="ABC transmembrane type-1" evidence="8">
    <location>
        <begin position="1"/>
        <end position="91"/>
    </location>
</feature>
<reference evidence="11" key="1">
    <citation type="submission" date="2016-06" db="UniProtKB">
        <authorList>
            <consortium name="WormBaseParasite"/>
        </authorList>
    </citation>
    <scope>IDENTIFICATION</scope>
</reference>
<dbReference type="InterPro" id="IPR036640">
    <property type="entry name" value="ABC1_TM_sf"/>
</dbReference>
<organism evidence="11">
    <name type="scientific">Gongylonema pulchrum</name>
    <dbReference type="NCBI Taxonomy" id="637853"/>
    <lineage>
        <taxon>Eukaryota</taxon>
        <taxon>Metazoa</taxon>
        <taxon>Ecdysozoa</taxon>
        <taxon>Nematoda</taxon>
        <taxon>Chromadorea</taxon>
        <taxon>Rhabditida</taxon>
        <taxon>Spirurina</taxon>
        <taxon>Spiruromorpha</taxon>
        <taxon>Spiruroidea</taxon>
        <taxon>Gongylonematidae</taxon>
        <taxon>Gongylonema</taxon>
    </lineage>
</organism>
<evidence type="ECO:0000313" key="11">
    <source>
        <dbReference type="WBParaSite" id="GPUH_0002477301-mRNA-1"/>
    </source>
</evidence>
<dbReference type="PROSITE" id="PS50929">
    <property type="entry name" value="ABC_TM1F"/>
    <property type="match status" value="1"/>
</dbReference>
<evidence type="ECO:0000256" key="6">
    <source>
        <dbReference type="ARBA" id="ARBA00023136"/>
    </source>
</evidence>
<dbReference type="GO" id="GO:0090374">
    <property type="term" value="P:oligopeptide export from mitochondrion"/>
    <property type="evidence" value="ECO:0007669"/>
    <property type="project" value="TreeGrafter"/>
</dbReference>
<evidence type="ECO:0000256" key="3">
    <source>
        <dbReference type="ARBA" id="ARBA00022692"/>
    </source>
</evidence>
<name>A0A183EUV2_9BILA</name>
<comment type="subcellular location">
    <subcellularLocation>
        <location evidence="1">Membrane</location>
        <topology evidence="1">Multi-pass membrane protein</topology>
    </subcellularLocation>
</comment>
<evidence type="ECO:0000256" key="5">
    <source>
        <dbReference type="ARBA" id="ARBA00022989"/>
    </source>
</evidence>
<gene>
    <name evidence="9" type="ORF">GPUH_LOCUS24741</name>
</gene>
<evidence type="ECO:0000256" key="2">
    <source>
        <dbReference type="ARBA" id="ARBA00022448"/>
    </source>
</evidence>
<feature type="transmembrane region" description="Helical" evidence="7">
    <location>
        <begin position="30"/>
        <end position="55"/>
    </location>
</feature>
<evidence type="ECO:0000313" key="9">
    <source>
        <dbReference type="EMBL" id="VDN43267.1"/>
    </source>
</evidence>
<dbReference type="Gene3D" id="1.20.1560.10">
    <property type="entry name" value="ABC transporter type 1, transmembrane domain"/>
    <property type="match status" value="1"/>
</dbReference>
<evidence type="ECO:0000256" key="4">
    <source>
        <dbReference type="ARBA" id="ARBA00022737"/>
    </source>
</evidence>
<dbReference type="PANTHER" id="PTHR43394:SF11">
    <property type="entry name" value="ATP-BINDING CASSETTE TRANSPORTER"/>
    <property type="match status" value="1"/>
</dbReference>
<dbReference type="Pfam" id="PF00664">
    <property type="entry name" value="ABC_membrane"/>
    <property type="match status" value="1"/>
</dbReference>
<evidence type="ECO:0000256" key="7">
    <source>
        <dbReference type="SAM" id="Phobius"/>
    </source>
</evidence>
<dbReference type="GO" id="GO:0005743">
    <property type="term" value="C:mitochondrial inner membrane"/>
    <property type="evidence" value="ECO:0007669"/>
    <property type="project" value="TreeGrafter"/>
</dbReference>
<dbReference type="GO" id="GO:0005524">
    <property type="term" value="F:ATP binding"/>
    <property type="evidence" value="ECO:0007669"/>
    <property type="project" value="InterPro"/>
</dbReference>
<dbReference type="GO" id="GO:0015421">
    <property type="term" value="F:ABC-type oligopeptide transporter activity"/>
    <property type="evidence" value="ECO:0007669"/>
    <property type="project" value="TreeGrafter"/>
</dbReference>
<keyword evidence="4" id="KW-0677">Repeat</keyword>
<keyword evidence="6 7" id="KW-0472">Membrane</keyword>
<dbReference type="Proteomes" id="UP000271098">
    <property type="component" value="Unassembled WGS sequence"/>
</dbReference>
<keyword evidence="5 7" id="KW-1133">Transmembrane helix</keyword>
<dbReference type="PANTHER" id="PTHR43394">
    <property type="entry name" value="ATP-DEPENDENT PERMEASE MDL1, MITOCHONDRIAL"/>
    <property type="match status" value="1"/>
</dbReference>
<dbReference type="SUPFAM" id="SSF90123">
    <property type="entry name" value="ABC transporter transmembrane region"/>
    <property type="match status" value="1"/>
</dbReference>
<dbReference type="OrthoDB" id="6500128at2759"/>
<keyword evidence="3 7" id="KW-0812">Transmembrane</keyword>
<dbReference type="WBParaSite" id="GPUH_0002477301-mRNA-1">
    <property type="protein sequence ID" value="GPUH_0002477301-mRNA-1"/>
    <property type="gene ID" value="GPUH_0002477301"/>
</dbReference>
<proteinExistence type="predicted"/>
<protein>
    <submittedName>
        <fullName evidence="11">ABC transmembrane type-1 domain-containing protein</fullName>
    </submittedName>
</protein>
<keyword evidence="2" id="KW-0813">Transport</keyword>
<keyword evidence="10" id="KW-1185">Reference proteome</keyword>
<evidence type="ECO:0000259" key="8">
    <source>
        <dbReference type="PROSITE" id="PS50929"/>
    </source>
</evidence>
<dbReference type="InterPro" id="IPR039421">
    <property type="entry name" value="Type_1_exporter"/>
</dbReference>
<dbReference type="AlphaFoldDB" id="A0A183EUV2"/>
<accession>A0A183EUV2</accession>
<dbReference type="EMBL" id="UYRT01102339">
    <property type="protein sequence ID" value="VDN43267.1"/>
    <property type="molecule type" value="Genomic_DNA"/>
</dbReference>
<evidence type="ECO:0000256" key="1">
    <source>
        <dbReference type="ARBA" id="ARBA00004141"/>
    </source>
</evidence>